<evidence type="ECO:0000313" key="11">
    <source>
        <dbReference type="EMBL" id="GGO62936.1"/>
    </source>
</evidence>
<evidence type="ECO:0000313" key="12">
    <source>
        <dbReference type="Proteomes" id="UP000638043"/>
    </source>
</evidence>
<name>A0ABQ2N163_9MICO</name>
<evidence type="ECO:0000256" key="7">
    <source>
        <dbReference type="ARBA" id="ARBA00023004"/>
    </source>
</evidence>
<evidence type="ECO:0000256" key="3">
    <source>
        <dbReference type="ARBA" id="ARBA00022490"/>
    </source>
</evidence>
<dbReference type="Gene3D" id="1.10.10.10">
    <property type="entry name" value="Winged helix-like DNA-binding domain superfamily/Winged helix DNA-binding domain"/>
    <property type="match status" value="1"/>
</dbReference>
<dbReference type="Gene3D" id="3.30.1490.190">
    <property type="match status" value="1"/>
</dbReference>
<sequence length="142" mass="15116">MTHVHAPVDAPARLRTAGLRVTAQRVAVLEALSQSAHAPVDALHEMVHRDIPGIALQTVHGIVNDLTDARIAQRVSLPGAASSLYELARGDNHHHVQCVVCGRVEDVECVVGEAPCLTPSDPHGMRILEAAVTFRGICNDCA</sequence>
<dbReference type="CDD" id="cd07153">
    <property type="entry name" value="Fur_like"/>
    <property type="match status" value="1"/>
</dbReference>
<proteinExistence type="inferred from homology"/>
<evidence type="ECO:0000256" key="6">
    <source>
        <dbReference type="ARBA" id="ARBA00022833"/>
    </source>
</evidence>
<keyword evidence="3" id="KW-0963">Cytoplasm</keyword>
<comment type="subcellular location">
    <subcellularLocation>
        <location evidence="1">Cytoplasm</location>
    </subcellularLocation>
</comment>
<gene>
    <name evidence="11" type="ORF">GCM10010910_14270</name>
</gene>
<evidence type="ECO:0000256" key="10">
    <source>
        <dbReference type="ARBA" id="ARBA00023163"/>
    </source>
</evidence>
<dbReference type="RefSeq" id="WP_188700690.1">
    <property type="nucleotide sequence ID" value="NZ_BMMQ01000003.1"/>
</dbReference>
<comment type="similarity">
    <text evidence="2">Belongs to the Fur family.</text>
</comment>
<organism evidence="11 12">
    <name type="scientific">Microbacterium nanhaiense</name>
    <dbReference type="NCBI Taxonomy" id="1301026"/>
    <lineage>
        <taxon>Bacteria</taxon>
        <taxon>Bacillati</taxon>
        <taxon>Actinomycetota</taxon>
        <taxon>Actinomycetes</taxon>
        <taxon>Micrococcales</taxon>
        <taxon>Microbacteriaceae</taxon>
        <taxon>Microbacterium</taxon>
    </lineage>
</organism>
<keyword evidence="4" id="KW-0678">Repressor</keyword>
<keyword evidence="10" id="KW-0804">Transcription</keyword>
<dbReference type="PANTHER" id="PTHR33202">
    <property type="entry name" value="ZINC UPTAKE REGULATION PROTEIN"/>
    <property type="match status" value="1"/>
</dbReference>
<dbReference type="PANTHER" id="PTHR33202:SF18">
    <property type="entry name" value="TRANSCRIPTIONAL REGULATOR FURA"/>
    <property type="match status" value="1"/>
</dbReference>
<keyword evidence="5" id="KW-0479">Metal-binding</keyword>
<keyword evidence="12" id="KW-1185">Reference proteome</keyword>
<evidence type="ECO:0000256" key="2">
    <source>
        <dbReference type="ARBA" id="ARBA00007957"/>
    </source>
</evidence>
<keyword evidence="8" id="KW-0805">Transcription regulation</keyword>
<comment type="caution">
    <text evidence="11">The sequence shown here is derived from an EMBL/GenBank/DDBJ whole genome shotgun (WGS) entry which is preliminary data.</text>
</comment>
<keyword evidence="7" id="KW-0408">Iron</keyword>
<dbReference type="InterPro" id="IPR002481">
    <property type="entry name" value="FUR"/>
</dbReference>
<dbReference type="Proteomes" id="UP000638043">
    <property type="component" value="Unassembled WGS sequence"/>
</dbReference>
<dbReference type="InterPro" id="IPR043135">
    <property type="entry name" value="Fur_C"/>
</dbReference>
<accession>A0ABQ2N163</accession>
<keyword evidence="6" id="KW-0862">Zinc</keyword>
<dbReference type="EMBL" id="BMMQ01000003">
    <property type="protein sequence ID" value="GGO62936.1"/>
    <property type="molecule type" value="Genomic_DNA"/>
</dbReference>
<dbReference type="Pfam" id="PF01475">
    <property type="entry name" value="FUR"/>
    <property type="match status" value="1"/>
</dbReference>
<evidence type="ECO:0000256" key="1">
    <source>
        <dbReference type="ARBA" id="ARBA00004496"/>
    </source>
</evidence>
<keyword evidence="9" id="KW-0238">DNA-binding</keyword>
<reference evidence="12" key="1">
    <citation type="journal article" date="2019" name="Int. J. Syst. Evol. Microbiol.">
        <title>The Global Catalogue of Microorganisms (GCM) 10K type strain sequencing project: providing services to taxonomists for standard genome sequencing and annotation.</title>
        <authorList>
            <consortium name="The Broad Institute Genomics Platform"/>
            <consortium name="The Broad Institute Genome Sequencing Center for Infectious Disease"/>
            <person name="Wu L."/>
            <person name="Ma J."/>
        </authorList>
    </citation>
    <scope>NUCLEOTIDE SEQUENCE [LARGE SCALE GENOMIC DNA]</scope>
    <source>
        <strain evidence="12">CGMCC 4.7181</strain>
    </source>
</reference>
<evidence type="ECO:0000256" key="4">
    <source>
        <dbReference type="ARBA" id="ARBA00022491"/>
    </source>
</evidence>
<dbReference type="InterPro" id="IPR036390">
    <property type="entry name" value="WH_DNA-bd_sf"/>
</dbReference>
<evidence type="ECO:0000256" key="5">
    <source>
        <dbReference type="ARBA" id="ARBA00022723"/>
    </source>
</evidence>
<protein>
    <submittedName>
        <fullName evidence="11">Transcriptional repressor</fullName>
    </submittedName>
</protein>
<evidence type="ECO:0000256" key="8">
    <source>
        <dbReference type="ARBA" id="ARBA00023015"/>
    </source>
</evidence>
<dbReference type="SUPFAM" id="SSF46785">
    <property type="entry name" value="Winged helix' DNA-binding domain"/>
    <property type="match status" value="1"/>
</dbReference>
<evidence type="ECO:0000256" key="9">
    <source>
        <dbReference type="ARBA" id="ARBA00023125"/>
    </source>
</evidence>
<dbReference type="InterPro" id="IPR036388">
    <property type="entry name" value="WH-like_DNA-bd_sf"/>
</dbReference>